<name>S8EE50_9LAMI</name>
<dbReference type="FunFam" id="3.30.470.10:FF:000003">
    <property type="entry name" value="Branched-chain-amino-acid aminotransferase"/>
    <property type="match status" value="1"/>
</dbReference>
<dbReference type="InterPro" id="IPR036038">
    <property type="entry name" value="Aminotransferase-like"/>
</dbReference>
<dbReference type="PIRSF" id="PIRSF006468">
    <property type="entry name" value="BCAT1"/>
    <property type="match status" value="1"/>
</dbReference>
<keyword evidence="9" id="KW-0100">Branched-chain amino acid biosynthesis</keyword>
<comment type="cofactor">
    <cofactor evidence="1 8">
        <name>pyridoxal 5'-phosphate</name>
        <dbReference type="ChEBI" id="CHEBI:597326"/>
    </cofactor>
</comment>
<dbReference type="NCBIfam" id="TIGR01123">
    <property type="entry name" value="ilvE_II"/>
    <property type="match status" value="1"/>
</dbReference>
<dbReference type="PROSITE" id="PS00770">
    <property type="entry name" value="AA_TRANSFER_CLASS_4"/>
    <property type="match status" value="1"/>
</dbReference>
<dbReference type="InterPro" id="IPR001544">
    <property type="entry name" value="Aminotrans_IV"/>
</dbReference>
<accession>S8EE50</accession>
<evidence type="ECO:0000256" key="6">
    <source>
        <dbReference type="PIRSR" id="PIRSR006468-1"/>
    </source>
</evidence>
<protein>
    <recommendedName>
        <fullName evidence="9">Branched-chain-amino-acid aminotransferase</fullName>
        <ecNumber evidence="9">2.6.1.42</ecNumber>
    </recommendedName>
</protein>
<dbReference type="EMBL" id="AUSU01000125">
    <property type="protein sequence ID" value="EPS74268.1"/>
    <property type="molecule type" value="Genomic_DNA"/>
</dbReference>
<dbReference type="InterPro" id="IPR033939">
    <property type="entry name" value="BCAT_family"/>
</dbReference>
<dbReference type="AlphaFoldDB" id="S8EE50"/>
<proteinExistence type="inferred from homology"/>
<dbReference type="GO" id="GO:0052655">
    <property type="term" value="F:L-valine-2-oxoglutarate transaminase activity"/>
    <property type="evidence" value="ECO:0007669"/>
    <property type="project" value="RHEA"/>
</dbReference>
<keyword evidence="5 8" id="KW-0663">Pyridoxal phosphate</keyword>
<dbReference type="Pfam" id="PF01063">
    <property type="entry name" value="Aminotran_4"/>
    <property type="match status" value="1"/>
</dbReference>
<evidence type="ECO:0000256" key="8">
    <source>
        <dbReference type="RuleBase" id="RU004516"/>
    </source>
</evidence>
<reference evidence="10 11" key="1">
    <citation type="journal article" date="2013" name="BMC Genomics">
        <title>The miniature genome of a carnivorous plant Genlisea aurea contains a low number of genes and short non-coding sequences.</title>
        <authorList>
            <person name="Leushkin E.V."/>
            <person name="Sutormin R.A."/>
            <person name="Nabieva E.R."/>
            <person name="Penin A.A."/>
            <person name="Kondrashov A.S."/>
            <person name="Logacheva M.D."/>
        </authorList>
    </citation>
    <scope>NUCLEOTIDE SEQUENCE [LARGE SCALE GENOMIC DNA]</scope>
</reference>
<dbReference type="GO" id="GO:0052656">
    <property type="term" value="F:L-isoleucine-2-oxoglutarate transaminase activity"/>
    <property type="evidence" value="ECO:0007669"/>
    <property type="project" value="RHEA"/>
</dbReference>
<dbReference type="PANTHER" id="PTHR42825">
    <property type="entry name" value="AMINO ACID AMINOTRANSFERASE"/>
    <property type="match status" value="1"/>
</dbReference>
<evidence type="ECO:0000256" key="4">
    <source>
        <dbReference type="ARBA" id="ARBA00022679"/>
    </source>
</evidence>
<dbReference type="InterPro" id="IPR018300">
    <property type="entry name" value="Aminotrans_IV_CS"/>
</dbReference>
<keyword evidence="9" id="KW-0028">Amino-acid biosynthesis</keyword>
<gene>
    <name evidence="10" type="ORF">M569_00487</name>
</gene>
<dbReference type="GO" id="GO:0008652">
    <property type="term" value="P:amino acid biosynthetic process"/>
    <property type="evidence" value="ECO:0007669"/>
    <property type="project" value="UniProtKB-KW"/>
</dbReference>
<dbReference type="NCBIfam" id="NF009897">
    <property type="entry name" value="PRK13357.1"/>
    <property type="match status" value="1"/>
</dbReference>
<organism evidence="10 11">
    <name type="scientific">Genlisea aurea</name>
    <dbReference type="NCBI Taxonomy" id="192259"/>
    <lineage>
        <taxon>Eukaryota</taxon>
        <taxon>Viridiplantae</taxon>
        <taxon>Streptophyta</taxon>
        <taxon>Embryophyta</taxon>
        <taxon>Tracheophyta</taxon>
        <taxon>Spermatophyta</taxon>
        <taxon>Magnoliopsida</taxon>
        <taxon>eudicotyledons</taxon>
        <taxon>Gunneridae</taxon>
        <taxon>Pentapetalae</taxon>
        <taxon>asterids</taxon>
        <taxon>lamiids</taxon>
        <taxon>Lamiales</taxon>
        <taxon>Lentibulariaceae</taxon>
        <taxon>Genlisea</taxon>
    </lineage>
</organism>
<keyword evidence="11" id="KW-1185">Reference proteome</keyword>
<evidence type="ECO:0000256" key="2">
    <source>
        <dbReference type="ARBA" id="ARBA00009320"/>
    </source>
</evidence>
<dbReference type="EC" id="2.6.1.42" evidence="9"/>
<comment type="catalytic activity">
    <reaction evidence="9">
        <text>L-isoleucine + 2-oxoglutarate = (S)-3-methyl-2-oxopentanoate + L-glutamate</text>
        <dbReference type="Rhea" id="RHEA:24801"/>
        <dbReference type="ChEBI" id="CHEBI:16810"/>
        <dbReference type="ChEBI" id="CHEBI:29985"/>
        <dbReference type="ChEBI" id="CHEBI:35146"/>
        <dbReference type="ChEBI" id="CHEBI:58045"/>
        <dbReference type="EC" id="2.6.1.42"/>
    </reaction>
</comment>
<evidence type="ECO:0000256" key="7">
    <source>
        <dbReference type="RuleBase" id="RU004106"/>
    </source>
</evidence>
<evidence type="ECO:0000256" key="3">
    <source>
        <dbReference type="ARBA" id="ARBA00022576"/>
    </source>
</evidence>
<feature type="non-terminal residue" evidence="10">
    <location>
        <position position="1"/>
    </location>
</feature>
<comment type="catalytic activity">
    <reaction evidence="9">
        <text>L-leucine + 2-oxoglutarate = 4-methyl-2-oxopentanoate + L-glutamate</text>
        <dbReference type="Rhea" id="RHEA:18321"/>
        <dbReference type="ChEBI" id="CHEBI:16810"/>
        <dbReference type="ChEBI" id="CHEBI:17865"/>
        <dbReference type="ChEBI" id="CHEBI:29985"/>
        <dbReference type="ChEBI" id="CHEBI:57427"/>
        <dbReference type="EC" id="2.6.1.42"/>
    </reaction>
</comment>
<evidence type="ECO:0000256" key="1">
    <source>
        <dbReference type="ARBA" id="ARBA00001933"/>
    </source>
</evidence>
<keyword evidence="4 9" id="KW-0808">Transferase</keyword>
<dbReference type="Gene3D" id="3.20.10.10">
    <property type="entry name" value="D-amino Acid Aminotransferase, subunit A, domain 2"/>
    <property type="match status" value="1"/>
</dbReference>
<keyword evidence="3 9" id="KW-0032">Aminotransferase</keyword>
<comment type="similarity">
    <text evidence="2 7">Belongs to the class-IV pyridoxal-phosphate-dependent aminotransferase family.</text>
</comment>
<dbReference type="PANTHER" id="PTHR42825:SF2">
    <property type="entry name" value="BRANCHED-CHAIN-AMINO-ACID AMINOTRANSFERASE 3, CHLOROPLASTIC-RELATED"/>
    <property type="match status" value="1"/>
</dbReference>
<evidence type="ECO:0000313" key="10">
    <source>
        <dbReference type="EMBL" id="EPS74268.1"/>
    </source>
</evidence>
<comment type="caution">
    <text evidence="10">The sequence shown here is derived from an EMBL/GenBank/DDBJ whole genome shotgun (WGS) entry which is preliminary data.</text>
</comment>
<evidence type="ECO:0000256" key="5">
    <source>
        <dbReference type="ARBA" id="ARBA00022898"/>
    </source>
</evidence>
<dbReference type="InterPro" id="IPR043131">
    <property type="entry name" value="BCAT-like_N"/>
</dbReference>
<dbReference type="OrthoDB" id="409992at2759"/>
<dbReference type="GO" id="GO:0009082">
    <property type="term" value="P:branched-chain amino acid biosynthetic process"/>
    <property type="evidence" value="ECO:0007669"/>
    <property type="project" value="UniProtKB-KW"/>
</dbReference>
<dbReference type="SUPFAM" id="SSF56752">
    <property type="entry name" value="D-aminoacid aminotransferase-like PLP-dependent enzymes"/>
    <property type="match status" value="1"/>
</dbReference>
<comment type="catalytic activity">
    <reaction evidence="9">
        <text>L-valine + 2-oxoglutarate = 3-methyl-2-oxobutanoate + L-glutamate</text>
        <dbReference type="Rhea" id="RHEA:24813"/>
        <dbReference type="ChEBI" id="CHEBI:11851"/>
        <dbReference type="ChEBI" id="CHEBI:16810"/>
        <dbReference type="ChEBI" id="CHEBI:29985"/>
        <dbReference type="ChEBI" id="CHEBI:57762"/>
        <dbReference type="EC" id="2.6.1.42"/>
    </reaction>
</comment>
<sequence>LRFSSFIRDGYANADRCRVASPASNVTVELADIDWDNLGFSFMPTDYMYVMKCAQGETFSRGDLQRFGNIELSPSAGILNYGQGLFEGLKAYRKHDGNILLFRPEENALRLRMGAERMCMPAPTVDQFVESVKATVLANERWIPPPGKGSLYIRPLLMGSGAVLGLAPAPEYTFLVYVSPVGNYFKEGLAPINLIVETEMHRATPGGTGGVKTIGNYAPVLLAQSAAKAKGFSDVLYLDSTHKRYLEEVSSCNVFVVKGNSISTPAIKGTILPGITRKSIIDVAVSQGFQVEESYVTVDELLDADEVFCTGTAVVVSPVGSITYMNRRVSYGGSNGVGKVSKQLYSALTSLQMGLAEDKMGWTYQLK</sequence>
<dbReference type="FunFam" id="3.20.10.10:FF:000003">
    <property type="entry name" value="Branched-chain-amino-acid aminotransferase"/>
    <property type="match status" value="1"/>
</dbReference>
<dbReference type="InterPro" id="IPR005786">
    <property type="entry name" value="B_amino_transII"/>
</dbReference>
<dbReference type="GO" id="GO:0009507">
    <property type="term" value="C:chloroplast"/>
    <property type="evidence" value="ECO:0007669"/>
    <property type="project" value="TreeGrafter"/>
</dbReference>
<dbReference type="GO" id="GO:0052654">
    <property type="term" value="F:L-leucine-2-oxoglutarate transaminase activity"/>
    <property type="evidence" value="ECO:0007669"/>
    <property type="project" value="RHEA"/>
</dbReference>
<dbReference type="CDD" id="cd01557">
    <property type="entry name" value="BCAT_beta_family"/>
    <property type="match status" value="1"/>
</dbReference>
<dbReference type="InterPro" id="IPR043132">
    <property type="entry name" value="BCAT-like_C"/>
</dbReference>
<evidence type="ECO:0000256" key="9">
    <source>
        <dbReference type="RuleBase" id="RU004517"/>
    </source>
</evidence>
<dbReference type="Proteomes" id="UP000015453">
    <property type="component" value="Unassembled WGS sequence"/>
</dbReference>
<feature type="modified residue" description="N6-(pyridoxal phosphate)lysine" evidence="6">
    <location>
        <position position="212"/>
    </location>
</feature>
<dbReference type="Gene3D" id="3.30.470.10">
    <property type="match status" value="1"/>
</dbReference>
<evidence type="ECO:0000313" key="11">
    <source>
        <dbReference type="Proteomes" id="UP000015453"/>
    </source>
</evidence>